<keyword evidence="3" id="KW-1185">Reference proteome</keyword>
<name>A0A433U422_ELYCH</name>
<feature type="compositionally biased region" description="Polar residues" evidence="1">
    <location>
        <begin position="121"/>
        <end position="135"/>
    </location>
</feature>
<accession>A0A433U422</accession>
<organism evidence="2 3">
    <name type="scientific">Elysia chlorotica</name>
    <name type="common">Eastern emerald elysia</name>
    <name type="synonym">Sea slug</name>
    <dbReference type="NCBI Taxonomy" id="188477"/>
    <lineage>
        <taxon>Eukaryota</taxon>
        <taxon>Metazoa</taxon>
        <taxon>Spiralia</taxon>
        <taxon>Lophotrochozoa</taxon>
        <taxon>Mollusca</taxon>
        <taxon>Gastropoda</taxon>
        <taxon>Heterobranchia</taxon>
        <taxon>Euthyneura</taxon>
        <taxon>Panpulmonata</taxon>
        <taxon>Sacoglossa</taxon>
        <taxon>Placobranchoidea</taxon>
        <taxon>Plakobranchidae</taxon>
        <taxon>Elysia</taxon>
    </lineage>
</organism>
<dbReference type="OrthoDB" id="5954088at2759"/>
<evidence type="ECO:0000313" key="3">
    <source>
        <dbReference type="Proteomes" id="UP000271974"/>
    </source>
</evidence>
<dbReference type="AlphaFoldDB" id="A0A433U422"/>
<feature type="region of interest" description="Disordered" evidence="1">
    <location>
        <begin position="1"/>
        <end position="141"/>
    </location>
</feature>
<evidence type="ECO:0000313" key="2">
    <source>
        <dbReference type="EMBL" id="RUS88553.1"/>
    </source>
</evidence>
<feature type="compositionally biased region" description="Basic and acidic residues" evidence="1">
    <location>
        <begin position="53"/>
        <end position="120"/>
    </location>
</feature>
<protein>
    <submittedName>
        <fullName evidence="2">Uncharacterized protein</fullName>
    </submittedName>
</protein>
<feature type="compositionally biased region" description="Low complexity" evidence="1">
    <location>
        <begin position="471"/>
        <end position="502"/>
    </location>
</feature>
<feature type="region of interest" description="Disordered" evidence="1">
    <location>
        <begin position="384"/>
        <end position="410"/>
    </location>
</feature>
<feature type="region of interest" description="Disordered" evidence="1">
    <location>
        <begin position="471"/>
        <end position="520"/>
    </location>
</feature>
<gene>
    <name evidence="2" type="ORF">EGW08_003653</name>
</gene>
<dbReference type="Proteomes" id="UP000271974">
    <property type="component" value="Unassembled WGS sequence"/>
</dbReference>
<feature type="compositionally biased region" description="Low complexity" evidence="1">
    <location>
        <begin position="180"/>
        <end position="198"/>
    </location>
</feature>
<feature type="compositionally biased region" description="Basic and acidic residues" evidence="1">
    <location>
        <begin position="8"/>
        <end position="30"/>
    </location>
</feature>
<sequence length="531" mass="59075">PNASTTDSSREATENDNYKVGKEGEAEPKPDAVSVTEPEPSLKIFDSNDNGESDIKTCEIDDRAWTASDMDKDANINRHNPEAMDDGKSSPDVQKDGEKMKGNAEEGDKQNRESRDKQEEGSNATMNTPSQSVADESNVEIRQQVGDNCPVCLATAPEATFLTSVHGQGEGLVIDLGSQLPQEHQHQQQRSQQQQQPQDTVPQRAADRDDGGFTDENLVPPVGNYDDVRLKDTQQPGARFGRRATSAVPGRTRFGLQNQQHPVPGQNVQRPQSAVDHARYFVINNSPPVMAMGQAAGLHSHSGGGGHFKTDFQQEREDAWRRTTRHGRQRPLTAIVQRSSSQFPIAQQHIQTSQSTRLRDLGLKITRTDGWLAGGRDLYWEGVRKRPKSGHTPGWLEGLPDSMKKQRPKSAFCTSLHQQPRSRLSQRPQSGSALVVSSCYRLDRRVTSQPASSRPSRSSNVRYMLTFNHPQQQQLRPKPQLQLSPQQHQQQEEQLLLLGPDLGVEDENPPPLTSPVSDAGRQDWSYLAMEY</sequence>
<feature type="region of interest" description="Disordered" evidence="1">
    <location>
        <begin position="180"/>
        <end position="248"/>
    </location>
</feature>
<feature type="non-terminal residue" evidence="2">
    <location>
        <position position="1"/>
    </location>
</feature>
<proteinExistence type="predicted"/>
<comment type="caution">
    <text evidence="2">The sequence shown here is derived from an EMBL/GenBank/DDBJ whole genome shotgun (WGS) entry which is preliminary data.</text>
</comment>
<evidence type="ECO:0000256" key="1">
    <source>
        <dbReference type="SAM" id="MobiDB-lite"/>
    </source>
</evidence>
<dbReference type="EMBL" id="RQTK01000079">
    <property type="protein sequence ID" value="RUS88553.1"/>
    <property type="molecule type" value="Genomic_DNA"/>
</dbReference>
<reference evidence="2 3" key="1">
    <citation type="submission" date="2019-01" db="EMBL/GenBank/DDBJ databases">
        <title>A draft genome assembly of the solar-powered sea slug Elysia chlorotica.</title>
        <authorList>
            <person name="Cai H."/>
            <person name="Li Q."/>
            <person name="Fang X."/>
            <person name="Li J."/>
            <person name="Curtis N.E."/>
            <person name="Altenburger A."/>
            <person name="Shibata T."/>
            <person name="Feng M."/>
            <person name="Maeda T."/>
            <person name="Schwartz J.A."/>
            <person name="Shigenobu S."/>
            <person name="Lundholm N."/>
            <person name="Nishiyama T."/>
            <person name="Yang H."/>
            <person name="Hasebe M."/>
            <person name="Li S."/>
            <person name="Pierce S.K."/>
            <person name="Wang J."/>
        </authorList>
    </citation>
    <scope>NUCLEOTIDE SEQUENCE [LARGE SCALE GENOMIC DNA]</scope>
    <source>
        <strain evidence="2">EC2010</strain>
        <tissue evidence="2">Whole organism of an adult</tissue>
    </source>
</reference>